<reference evidence="5 6" key="2">
    <citation type="submission" date="2018-11" db="EMBL/GenBank/DDBJ databases">
        <authorList>
            <consortium name="Pathogen Informatics"/>
        </authorList>
    </citation>
    <scope>NUCLEOTIDE SEQUENCE [LARGE SCALE GENOMIC DNA]</scope>
</reference>
<dbReference type="OrthoDB" id="5844876at2759"/>
<dbReference type="GO" id="GO:0005634">
    <property type="term" value="C:nucleus"/>
    <property type="evidence" value="ECO:0007669"/>
    <property type="project" value="UniProtKB-UniRule"/>
</dbReference>
<keyword evidence="2" id="KW-0175">Coiled coil</keyword>
<feature type="DNA-binding region" description="HMG box" evidence="1">
    <location>
        <begin position="36"/>
        <end position="101"/>
    </location>
</feature>
<evidence type="ECO:0000256" key="2">
    <source>
        <dbReference type="SAM" id="Coils"/>
    </source>
</evidence>
<feature type="region of interest" description="Disordered" evidence="3">
    <location>
        <begin position="130"/>
        <end position="153"/>
    </location>
</feature>
<evidence type="ECO:0000313" key="5">
    <source>
        <dbReference type="EMBL" id="VDK20472.1"/>
    </source>
</evidence>
<feature type="domain" description="HMG box" evidence="4">
    <location>
        <begin position="36"/>
        <end position="101"/>
    </location>
</feature>
<dbReference type="Proteomes" id="UP000267096">
    <property type="component" value="Unassembled WGS sequence"/>
</dbReference>
<sequence length="205" mass="23655">MREAVLLSSLSMNTAIDILSAFLSTGSSIQMDPEFPKKPRNAFTIFLKNTCMDSKGMDIKMAMTNCSSQWKSELFSTERERSEKQYLEQQKEYLRQLNAYKEKHPNLNKEHLEFINKLMLNTRKWVSKAEGTELKSPKKPKAPPAKVSKGVATKPTKTPFELFCMSKSDKYAELDEEKRERKLRKKFDKLTAAEKEIYENLAAAL</sequence>
<dbReference type="PROSITE" id="PS50118">
    <property type="entry name" value="HMG_BOX_2"/>
    <property type="match status" value="1"/>
</dbReference>
<dbReference type="Gene3D" id="1.10.30.10">
    <property type="entry name" value="High mobility group box domain"/>
    <property type="match status" value="1"/>
</dbReference>
<accession>A0A0M3J5N9</accession>
<keyword evidence="1" id="KW-0539">Nucleus</keyword>
<gene>
    <name evidence="5" type="ORF">ASIM_LOCUS2722</name>
</gene>
<evidence type="ECO:0000259" key="4">
    <source>
        <dbReference type="PROSITE" id="PS50118"/>
    </source>
</evidence>
<dbReference type="WBParaSite" id="ASIM_0000287001-mRNA-1">
    <property type="protein sequence ID" value="ASIM_0000287001-mRNA-1"/>
    <property type="gene ID" value="ASIM_0000287001"/>
</dbReference>
<reference evidence="7" key="1">
    <citation type="submission" date="2017-02" db="UniProtKB">
        <authorList>
            <consortium name="WormBaseParasite"/>
        </authorList>
    </citation>
    <scope>IDENTIFICATION</scope>
</reference>
<dbReference type="GO" id="GO:0003677">
    <property type="term" value="F:DNA binding"/>
    <property type="evidence" value="ECO:0007669"/>
    <property type="project" value="UniProtKB-UniRule"/>
</dbReference>
<proteinExistence type="predicted"/>
<dbReference type="InterPro" id="IPR009071">
    <property type="entry name" value="HMG_box_dom"/>
</dbReference>
<evidence type="ECO:0000256" key="3">
    <source>
        <dbReference type="SAM" id="MobiDB-lite"/>
    </source>
</evidence>
<organism evidence="7">
    <name type="scientific">Anisakis simplex</name>
    <name type="common">Herring worm</name>
    <dbReference type="NCBI Taxonomy" id="6269"/>
    <lineage>
        <taxon>Eukaryota</taxon>
        <taxon>Metazoa</taxon>
        <taxon>Ecdysozoa</taxon>
        <taxon>Nematoda</taxon>
        <taxon>Chromadorea</taxon>
        <taxon>Rhabditida</taxon>
        <taxon>Spirurina</taxon>
        <taxon>Ascaridomorpha</taxon>
        <taxon>Ascaridoidea</taxon>
        <taxon>Anisakidae</taxon>
        <taxon>Anisakis</taxon>
        <taxon>Anisakis simplex complex</taxon>
    </lineage>
</organism>
<protein>
    <submittedName>
        <fullName evidence="7">HMG box domain-containing protein</fullName>
    </submittedName>
</protein>
<keyword evidence="1" id="KW-0238">DNA-binding</keyword>
<evidence type="ECO:0000256" key="1">
    <source>
        <dbReference type="PROSITE-ProRule" id="PRU00267"/>
    </source>
</evidence>
<evidence type="ECO:0000313" key="6">
    <source>
        <dbReference type="Proteomes" id="UP000267096"/>
    </source>
</evidence>
<feature type="coiled-coil region" evidence="2">
    <location>
        <begin position="83"/>
        <end position="110"/>
    </location>
</feature>
<keyword evidence="6" id="KW-1185">Reference proteome</keyword>
<dbReference type="AlphaFoldDB" id="A0A0M3J5N9"/>
<evidence type="ECO:0000313" key="7">
    <source>
        <dbReference type="WBParaSite" id="ASIM_0000287001-mRNA-1"/>
    </source>
</evidence>
<name>A0A0M3J5N9_ANISI</name>
<dbReference type="EMBL" id="UYRR01003797">
    <property type="protein sequence ID" value="VDK20472.1"/>
    <property type="molecule type" value="Genomic_DNA"/>
</dbReference>
<dbReference type="SUPFAM" id="SSF47095">
    <property type="entry name" value="HMG-box"/>
    <property type="match status" value="1"/>
</dbReference>
<dbReference type="InterPro" id="IPR036910">
    <property type="entry name" value="HMG_box_dom_sf"/>
</dbReference>